<evidence type="ECO:0000313" key="4">
    <source>
        <dbReference type="Proteomes" id="UP000002213"/>
    </source>
</evidence>
<dbReference type="InterPro" id="IPR027417">
    <property type="entry name" value="P-loop_NTPase"/>
</dbReference>
<dbReference type="PANTHER" id="PTHR43581">
    <property type="entry name" value="ATP/GTP PHOSPHATASE"/>
    <property type="match status" value="1"/>
</dbReference>
<dbReference type="eggNOG" id="COG1196">
    <property type="taxonomic scope" value="Bacteria"/>
</dbReference>
<dbReference type="PANTHER" id="PTHR43581:SF2">
    <property type="entry name" value="EXCINUCLEASE ATPASE SUBUNIT"/>
    <property type="match status" value="1"/>
</dbReference>
<dbReference type="InterPro" id="IPR003959">
    <property type="entry name" value="ATPase_AAA_core"/>
</dbReference>
<dbReference type="eggNOG" id="COG3593">
    <property type="taxonomic scope" value="Bacteria"/>
</dbReference>
<evidence type="ECO:0000259" key="2">
    <source>
        <dbReference type="Pfam" id="PF20469"/>
    </source>
</evidence>
<dbReference type="Gene3D" id="3.40.50.300">
    <property type="entry name" value="P-loop containing nucleotide triphosphate hydrolases"/>
    <property type="match status" value="2"/>
</dbReference>
<dbReference type="Pfam" id="PF20469">
    <property type="entry name" value="OLD-like_TOPRIM"/>
    <property type="match status" value="1"/>
</dbReference>
<dbReference type="EMBL" id="CP001630">
    <property type="protein sequence ID" value="ACU39109.1"/>
    <property type="molecule type" value="Genomic_DNA"/>
</dbReference>
<gene>
    <name evidence="3" type="ordered locus">Amir_5288</name>
</gene>
<dbReference type="GO" id="GO:0005524">
    <property type="term" value="F:ATP binding"/>
    <property type="evidence" value="ECO:0007669"/>
    <property type="project" value="InterPro"/>
</dbReference>
<dbReference type="InterPro" id="IPR034139">
    <property type="entry name" value="TOPRIM_OLD"/>
</dbReference>
<name>C6W937_ACTMD</name>
<organism evidence="3 4">
    <name type="scientific">Actinosynnema mirum (strain ATCC 29888 / DSM 43827 / JCM 3225 / NBRC 14064 / NCIMB 13271 / NRRL B-12336 / IMRU 3971 / 101)</name>
    <dbReference type="NCBI Taxonomy" id="446462"/>
    <lineage>
        <taxon>Bacteria</taxon>
        <taxon>Bacillati</taxon>
        <taxon>Actinomycetota</taxon>
        <taxon>Actinomycetes</taxon>
        <taxon>Pseudonocardiales</taxon>
        <taxon>Pseudonocardiaceae</taxon>
        <taxon>Actinosynnema</taxon>
    </lineage>
</organism>
<keyword evidence="4" id="KW-1185">Reference proteome</keyword>
<reference evidence="3 4" key="1">
    <citation type="journal article" date="2009" name="Stand. Genomic Sci.">
        <title>Complete genome sequence of Actinosynnema mirum type strain (101).</title>
        <authorList>
            <person name="Land M."/>
            <person name="Lapidus A."/>
            <person name="Mayilraj S."/>
            <person name="Chen F."/>
            <person name="Copeland A."/>
            <person name="Del Rio T.G."/>
            <person name="Nolan M."/>
            <person name="Lucas S."/>
            <person name="Tice H."/>
            <person name="Cheng J.F."/>
            <person name="Chertkov O."/>
            <person name="Bruce D."/>
            <person name="Goodwin L."/>
            <person name="Pitluck S."/>
            <person name="Rohde M."/>
            <person name="Goker M."/>
            <person name="Pati A."/>
            <person name="Ivanova N."/>
            <person name="Mavromatis K."/>
            <person name="Chen A."/>
            <person name="Palaniappan K."/>
            <person name="Hauser L."/>
            <person name="Chang Y.J."/>
            <person name="Jeffries C.C."/>
            <person name="Brettin T."/>
            <person name="Detter J.C."/>
            <person name="Han C."/>
            <person name="Chain P."/>
            <person name="Tindall B.J."/>
            <person name="Bristow J."/>
            <person name="Eisen J.A."/>
            <person name="Markowitz V."/>
            <person name="Hugenholtz P."/>
            <person name="Kyrpides N.C."/>
            <person name="Klenk H.P."/>
        </authorList>
    </citation>
    <scope>NUCLEOTIDE SEQUENCE [LARGE SCALE GENOMIC DNA]</scope>
    <source>
        <strain evidence="4">ATCC 29888 / DSM 43827 / JCM 3225 / NBRC 14064 / NCIMB 13271 / NRRL B-12336 / IMRU 3971 / 101</strain>
    </source>
</reference>
<dbReference type="InterPro" id="IPR051396">
    <property type="entry name" value="Bact_Antivir_Def_Nuclease"/>
</dbReference>
<dbReference type="AlphaFoldDB" id="C6W937"/>
<dbReference type="SUPFAM" id="SSF52540">
    <property type="entry name" value="P-loop containing nucleoside triphosphate hydrolases"/>
    <property type="match status" value="1"/>
</dbReference>
<dbReference type="OrthoDB" id="3237462at2"/>
<evidence type="ECO:0000313" key="3">
    <source>
        <dbReference type="EMBL" id="ACU39109.1"/>
    </source>
</evidence>
<feature type="domain" description="ATPase AAA-type core" evidence="1">
    <location>
        <begin position="316"/>
        <end position="364"/>
    </location>
</feature>
<dbReference type="STRING" id="446462.Amir_5288"/>
<proteinExistence type="predicted"/>
<dbReference type="Proteomes" id="UP000002213">
    <property type="component" value="Chromosome"/>
</dbReference>
<evidence type="ECO:0000259" key="1">
    <source>
        <dbReference type="Pfam" id="PF13304"/>
    </source>
</evidence>
<dbReference type="KEGG" id="ami:Amir_5288"/>
<dbReference type="RefSeq" id="WP_015803994.1">
    <property type="nucleotide sequence ID" value="NC_013093.1"/>
</dbReference>
<dbReference type="Pfam" id="PF13304">
    <property type="entry name" value="AAA_21"/>
    <property type="match status" value="1"/>
</dbReference>
<protein>
    <submittedName>
        <fullName evidence="3">SMC domain protein</fullName>
    </submittedName>
</protein>
<sequence length="610" mass="67838">MHLANFSIRGFRSLAEVEDIPIGSPTILAGPNDGGKSSALDAVKFLLGRYSPIEDDRTYLEGESDGGRADIDVSGRFLLDEWEQEKFSLPAVIKLRRIMEYDQDARYEVWGPIPDDEDLRDLSRSKVSDLRELVQKYGLRPQSPGNKPELLAAVQEYARGHSSGEGWTGAPPNLTNRLPHVVTFTGKTLDPEAAVAEILGQQLKGYLQEESTRKQIEVLEGDAQDWLVAQAQPLVDHITRRCKDITEVAVKPDISMSPRLRSASLRLRRSTGEQVRLDRSGQGSARRISLAVWEASTDILVEEQQDEEMLAENGPPVPTIVVYDEPDTHLDYHYQREVMELIREQCRVPNTSVVVATHSMNLIDGVDLQDVVRLELDGTRRTRVERLGAATGHDGFDLHLQSIATAVGLRNSVLLHERCFLAVEGETEQKAIPVLFKLSEGLQLQSAGIALWACDGNSGALDLASYLHEHGRTVVLLIDADCEVKDRMFREAALQRVFGREGYHKVVKFLGKRQGVMELEELFDDATWAETANAQWPRVDGAPWSPDDFAAHRTGRKFSEGVVTMLKEEGETSPSGKPALVMAVVNRLKSPEQVPEGLRDAFADLKELAN</sequence>
<accession>C6W937</accession>
<feature type="domain" description="OLD protein-like TOPRIM" evidence="2">
    <location>
        <begin position="420"/>
        <end position="481"/>
    </location>
</feature>
<dbReference type="HOGENOM" id="CLU_442056_0_0_11"/>
<dbReference type="GO" id="GO:0016887">
    <property type="term" value="F:ATP hydrolysis activity"/>
    <property type="evidence" value="ECO:0007669"/>
    <property type="project" value="InterPro"/>
</dbReference>